<evidence type="ECO:0000259" key="3">
    <source>
        <dbReference type="Pfam" id="PF07859"/>
    </source>
</evidence>
<protein>
    <submittedName>
        <fullName evidence="4">Alpha beta hydrolase fold protein</fullName>
    </submittedName>
</protein>
<gene>
    <name evidence="4" type="ORF">CMQ_2390</name>
</gene>
<dbReference type="Proteomes" id="UP000007796">
    <property type="component" value="Unassembled WGS sequence"/>
</dbReference>
<dbReference type="STRING" id="655863.F0XIT0"/>
<dbReference type="InterPro" id="IPR029058">
    <property type="entry name" value="AB_hydrolase_fold"/>
</dbReference>
<dbReference type="PANTHER" id="PTHR48081">
    <property type="entry name" value="AB HYDROLASE SUPERFAMILY PROTEIN C4A8.06C"/>
    <property type="match status" value="1"/>
</dbReference>
<name>F0XIT0_GROCL</name>
<evidence type="ECO:0000313" key="4">
    <source>
        <dbReference type="EMBL" id="EFX02341.1"/>
    </source>
</evidence>
<dbReference type="InterPro" id="IPR050300">
    <property type="entry name" value="GDXG_lipolytic_enzyme"/>
</dbReference>
<dbReference type="AlphaFoldDB" id="F0XIT0"/>
<dbReference type="InParanoid" id="F0XIT0"/>
<evidence type="ECO:0000256" key="1">
    <source>
        <dbReference type="ARBA" id="ARBA00022801"/>
    </source>
</evidence>
<organism evidence="5">
    <name type="scientific">Grosmannia clavigera (strain kw1407 / UAMH 11150)</name>
    <name type="common">Blue stain fungus</name>
    <name type="synonym">Graphiocladiella clavigera</name>
    <dbReference type="NCBI Taxonomy" id="655863"/>
    <lineage>
        <taxon>Eukaryota</taxon>
        <taxon>Fungi</taxon>
        <taxon>Dikarya</taxon>
        <taxon>Ascomycota</taxon>
        <taxon>Pezizomycotina</taxon>
        <taxon>Sordariomycetes</taxon>
        <taxon>Sordariomycetidae</taxon>
        <taxon>Ophiostomatales</taxon>
        <taxon>Ophiostomataceae</taxon>
        <taxon>Leptographium</taxon>
    </lineage>
</organism>
<keyword evidence="5" id="KW-1185">Reference proteome</keyword>
<dbReference type="RefSeq" id="XP_014171823.1">
    <property type="nucleotide sequence ID" value="XM_014316348.1"/>
</dbReference>
<sequence>MLTSVSVPSPRAVLTKSPGETRERRPTLKLSTILEKKPEFDEPFMAIKPPPWDRIHDIGFYRQCGGPENVRDTPSRVDTFARSIDLLHARSGHRYKPTKGKLPDGGSMFSPSRLFQLPLAVRLQIYRHIIGTVGANSGSRPIRLNAMVHNRLAWPEDAFDSLSDVLAPLRDILIASSALRIELLAALFLERSVHVTFSPYVRPATSPLAVTFTNQYGCLMQRITLELDCTRLGYGMDAAAAGLAPGMLHMDSLVHGFVAGQTARAGYSTMESLVVLCRRFHGNRPSIEDQTAVPYTGPEYEQVAQQLAGLCGLVDSARIVGFSAAFSNALARRLHGEMSVSPTEQRQLGYIWCRTPSDAYKLLPGHRAYLDYGPGVGVRLSPRISLPPSPPSSVTSPSILTSVLPFRPAADVDMSPASSRPPSPALSTPTSYHFSCLNNAIMTIPSSQAPSPGWSRLDSYPKVPWGRQVLYASAAYAIYGLNILAHHIQIIWYKVGPARKGPDEVRSYPCRPSLSVRVFFPSKHVSASAKLPTLFTIHGGGFVIGNPEDSDVWNYDFAHRHSMLVVALDYRKAPVWPFPCAIHDVEALALAVLTDTSLPIDASRVAMLGWSAGGNLALAVASLPSMKGSIDNASRPRIHAVVPIYPVIDFSVPRASKLRARQYKPLPGMRGHRTDLLRPMAPVFDWAYIRGVKDVSGILRNSLLSPAYLSREELPPFVFFIACELDMLSMESLRKVSQLAGRPQPDDDAVVGCGEIGKPDELILNDERFSFETRTESSSYRWLLVPDSTHGFDQAFANSTDALQKLELSQAVIAEWLLSGPFAEK</sequence>
<evidence type="ECO:0000313" key="5">
    <source>
        <dbReference type="Proteomes" id="UP000007796"/>
    </source>
</evidence>
<dbReference type="eggNOG" id="KOG1515">
    <property type="taxonomic scope" value="Eukaryota"/>
</dbReference>
<keyword evidence="1 4" id="KW-0378">Hydrolase</keyword>
<feature type="domain" description="Alpha/beta hydrolase fold-3" evidence="3">
    <location>
        <begin position="535"/>
        <end position="738"/>
    </location>
</feature>
<dbReference type="Gene3D" id="3.40.50.1820">
    <property type="entry name" value="alpha/beta hydrolase"/>
    <property type="match status" value="1"/>
</dbReference>
<dbReference type="Pfam" id="PF07859">
    <property type="entry name" value="Abhydrolase_3"/>
    <property type="match status" value="1"/>
</dbReference>
<proteinExistence type="predicted"/>
<evidence type="ECO:0000256" key="2">
    <source>
        <dbReference type="SAM" id="MobiDB-lite"/>
    </source>
</evidence>
<reference evidence="4 5" key="1">
    <citation type="journal article" date="2011" name="Proc. Natl. Acad. Sci. U.S.A.">
        <title>Genome and transcriptome analyses of the mountain pine beetle-fungal symbiont Grosmannia clavigera, a lodgepole pine pathogen.</title>
        <authorList>
            <person name="DiGuistini S."/>
            <person name="Wang Y."/>
            <person name="Liao N.Y."/>
            <person name="Taylor G."/>
            <person name="Tanguay P."/>
            <person name="Feau N."/>
            <person name="Henrissat B."/>
            <person name="Chan S.K."/>
            <person name="Hesse-Orce U."/>
            <person name="Alamouti S.M."/>
            <person name="Tsui C.K.M."/>
            <person name="Docking R.T."/>
            <person name="Levasseur A."/>
            <person name="Haridas S."/>
            <person name="Robertson G."/>
            <person name="Birol I."/>
            <person name="Holt R.A."/>
            <person name="Marra M.A."/>
            <person name="Hamelin R.C."/>
            <person name="Hirst M."/>
            <person name="Jones S.J.M."/>
            <person name="Bohlmann J."/>
            <person name="Breuil C."/>
        </authorList>
    </citation>
    <scope>NUCLEOTIDE SEQUENCE [LARGE SCALE GENOMIC DNA]</scope>
    <source>
        <strain evidence="5">kw1407 / UAMH 11150</strain>
    </source>
</reference>
<accession>F0XIT0</accession>
<dbReference type="GeneID" id="25975374"/>
<dbReference type="GO" id="GO:0016787">
    <property type="term" value="F:hydrolase activity"/>
    <property type="evidence" value="ECO:0007669"/>
    <property type="project" value="UniProtKB-KW"/>
</dbReference>
<dbReference type="OrthoDB" id="408631at2759"/>
<dbReference type="EMBL" id="GL629782">
    <property type="protein sequence ID" value="EFX02341.1"/>
    <property type="molecule type" value="Genomic_DNA"/>
</dbReference>
<dbReference type="SUPFAM" id="SSF53474">
    <property type="entry name" value="alpha/beta-Hydrolases"/>
    <property type="match status" value="1"/>
</dbReference>
<dbReference type="PANTHER" id="PTHR48081:SF8">
    <property type="entry name" value="ALPHA_BETA HYDROLASE FOLD-3 DOMAIN-CONTAINING PROTEIN-RELATED"/>
    <property type="match status" value="1"/>
</dbReference>
<dbReference type="HOGENOM" id="CLU_343245_0_0_1"/>
<feature type="region of interest" description="Disordered" evidence="2">
    <location>
        <begin position="1"/>
        <end position="26"/>
    </location>
</feature>
<dbReference type="InterPro" id="IPR013094">
    <property type="entry name" value="AB_hydrolase_3"/>
</dbReference>